<accession>L0F4B4</accession>
<sequence>MVEYMVEKKFPNRPANPDTKPSQNHKPDKAPSMDSRDGHGLTKDEALKGKA</sequence>
<dbReference type="EMBL" id="CP003344">
    <property type="protein sequence ID" value="AGA67783.1"/>
    <property type="molecule type" value="Genomic_DNA"/>
</dbReference>
<name>L0F4B4_DESDL</name>
<dbReference type="Proteomes" id="UP000010797">
    <property type="component" value="Chromosome"/>
</dbReference>
<keyword evidence="3" id="KW-1185">Reference proteome</keyword>
<feature type="region of interest" description="Disordered" evidence="1">
    <location>
        <begin position="1"/>
        <end position="51"/>
    </location>
</feature>
<dbReference type="AlphaFoldDB" id="L0F4B4"/>
<evidence type="ECO:0000313" key="2">
    <source>
        <dbReference type="EMBL" id="AGA67783.1"/>
    </source>
</evidence>
<protein>
    <submittedName>
        <fullName evidence="2">Uncharacterized protein</fullName>
    </submittedName>
</protein>
<gene>
    <name evidence="2" type="ordered locus">Desdi_0234</name>
</gene>
<feature type="compositionally biased region" description="Basic and acidic residues" evidence="1">
    <location>
        <begin position="1"/>
        <end position="10"/>
    </location>
</feature>
<dbReference type="HOGENOM" id="CLU_3167206_0_0_9"/>
<evidence type="ECO:0000313" key="3">
    <source>
        <dbReference type="Proteomes" id="UP000010797"/>
    </source>
</evidence>
<evidence type="ECO:0000256" key="1">
    <source>
        <dbReference type="SAM" id="MobiDB-lite"/>
    </source>
</evidence>
<proteinExistence type="predicted"/>
<organism evidence="2 3">
    <name type="scientific">Desulfitobacterium dichloroeliminans (strain LMG P-21439 / DCA1)</name>
    <dbReference type="NCBI Taxonomy" id="871963"/>
    <lineage>
        <taxon>Bacteria</taxon>
        <taxon>Bacillati</taxon>
        <taxon>Bacillota</taxon>
        <taxon>Clostridia</taxon>
        <taxon>Eubacteriales</taxon>
        <taxon>Desulfitobacteriaceae</taxon>
        <taxon>Desulfitobacterium</taxon>
    </lineage>
</organism>
<dbReference type="KEGG" id="ddl:Desdi_0234"/>
<reference evidence="3" key="1">
    <citation type="submission" date="2012-02" db="EMBL/GenBank/DDBJ databases">
        <title>Complete sequence of Desulfitobacterium dichloroeliminans LMG P-21439.</title>
        <authorList>
            <person name="Lucas S."/>
            <person name="Han J."/>
            <person name="Lapidus A."/>
            <person name="Cheng J.-F."/>
            <person name="Goodwin L."/>
            <person name="Pitluck S."/>
            <person name="Peters L."/>
            <person name="Ovchinnikova G."/>
            <person name="Teshima H."/>
            <person name="Detter J.C."/>
            <person name="Han C."/>
            <person name="Tapia R."/>
            <person name="Land M."/>
            <person name="Hauser L."/>
            <person name="Kyrpides N."/>
            <person name="Ivanova N."/>
            <person name="Pagani I."/>
            <person name="Kruse T."/>
            <person name="de Vos W.M."/>
            <person name="Boon N."/>
            <person name="Smidt H."/>
            <person name="Woyke T."/>
        </authorList>
    </citation>
    <scope>NUCLEOTIDE SEQUENCE [LARGE SCALE GENOMIC DNA]</scope>
    <source>
        <strain evidence="3">LMG P-21439 / DCA1</strain>
    </source>
</reference>
<feature type="compositionally biased region" description="Basic and acidic residues" evidence="1">
    <location>
        <begin position="25"/>
        <end position="51"/>
    </location>
</feature>